<evidence type="ECO:0000313" key="3">
    <source>
        <dbReference type="Proteomes" id="UP001366060"/>
    </source>
</evidence>
<dbReference type="SMART" id="SM01321">
    <property type="entry name" value="Y1_Tnp"/>
    <property type="match status" value="1"/>
</dbReference>
<dbReference type="Pfam" id="PF01797">
    <property type="entry name" value="Y1_Tnp"/>
    <property type="match status" value="1"/>
</dbReference>
<dbReference type="InterPro" id="IPR002686">
    <property type="entry name" value="Transposase_17"/>
</dbReference>
<proteinExistence type="predicted"/>
<dbReference type="InterPro" id="IPR052715">
    <property type="entry name" value="RAYT_transposase"/>
</dbReference>
<gene>
    <name evidence="2" type="ORF">V6255_14030</name>
</gene>
<dbReference type="EMBL" id="JBAKBA010000037">
    <property type="protein sequence ID" value="MEL0660252.1"/>
    <property type="molecule type" value="Genomic_DNA"/>
</dbReference>
<accession>A0ABU9HEB6</accession>
<name>A0ABU9HEB6_9GAMM</name>
<protein>
    <submittedName>
        <fullName evidence="2">Transposase</fullName>
    </submittedName>
</protein>
<sequence>MSGNLFHIDQKNTVQFVTFRTHESVAYYLKKHNKKIIESTSKQQHQLDQFLDTSRAGAILNNETIPLLISLFKSKDKIEYNLFAVSIMPNHVHLLFQQLKPLSLIMHNVKGSSAFIINKYSSESGKLWEKSYYDKAIRTEKQFQMTYQYIKNNAYKAELEDANKRFYGVYESE</sequence>
<evidence type="ECO:0000259" key="1">
    <source>
        <dbReference type="SMART" id="SM01321"/>
    </source>
</evidence>
<keyword evidence="3" id="KW-1185">Reference proteome</keyword>
<evidence type="ECO:0000313" key="2">
    <source>
        <dbReference type="EMBL" id="MEL0660252.1"/>
    </source>
</evidence>
<organism evidence="2 3">
    <name type="scientific">Psychromonas arctica</name>
    <dbReference type="NCBI Taxonomy" id="168275"/>
    <lineage>
        <taxon>Bacteria</taxon>
        <taxon>Pseudomonadati</taxon>
        <taxon>Pseudomonadota</taxon>
        <taxon>Gammaproteobacteria</taxon>
        <taxon>Alteromonadales</taxon>
        <taxon>Psychromonadaceae</taxon>
        <taxon>Psychromonas</taxon>
    </lineage>
</organism>
<reference evidence="2 3" key="1">
    <citation type="submission" date="2024-02" db="EMBL/GenBank/DDBJ databases">
        <title>Bacteria isolated from the canopy kelp, Nereocystis luetkeana.</title>
        <authorList>
            <person name="Pfister C.A."/>
            <person name="Younker I.T."/>
            <person name="Light S.H."/>
        </authorList>
    </citation>
    <scope>NUCLEOTIDE SEQUENCE [LARGE SCALE GENOMIC DNA]</scope>
    <source>
        <strain evidence="2 3">TI.2.07</strain>
    </source>
</reference>
<dbReference type="PANTHER" id="PTHR36966">
    <property type="entry name" value="REP-ASSOCIATED TYROSINE TRANSPOSASE"/>
    <property type="match status" value="1"/>
</dbReference>
<feature type="domain" description="Transposase IS200-like" evidence="1">
    <location>
        <begin position="10"/>
        <end position="153"/>
    </location>
</feature>
<dbReference type="InterPro" id="IPR036515">
    <property type="entry name" value="Transposase_17_sf"/>
</dbReference>
<dbReference type="RefSeq" id="WP_341628719.1">
    <property type="nucleotide sequence ID" value="NZ_JBAKBA010000037.1"/>
</dbReference>
<dbReference type="Proteomes" id="UP001366060">
    <property type="component" value="Unassembled WGS sequence"/>
</dbReference>
<dbReference type="Gene3D" id="3.30.70.1290">
    <property type="entry name" value="Transposase IS200-like"/>
    <property type="match status" value="1"/>
</dbReference>
<dbReference type="SUPFAM" id="SSF143422">
    <property type="entry name" value="Transposase IS200-like"/>
    <property type="match status" value="1"/>
</dbReference>
<dbReference type="PANTHER" id="PTHR36966:SF1">
    <property type="entry name" value="REP-ASSOCIATED TYROSINE TRANSPOSASE"/>
    <property type="match status" value="1"/>
</dbReference>
<comment type="caution">
    <text evidence="2">The sequence shown here is derived from an EMBL/GenBank/DDBJ whole genome shotgun (WGS) entry which is preliminary data.</text>
</comment>